<feature type="compositionally biased region" description="Low complexity" evidence="1">
    <location>
        <begin position="42"/>
        <end position="53"/>
    </location>
</feature>
<name>A0A1D2MVI6_ORCCI</name>
<evidence type="ECO:0000313" key="4">
    <source>
        <dbReference type="Proteomes" id="UP000094527"/>
    </source>
</evidence>
<dbReference type="AlphaFoldDB" id="A0A1D2MVI6"/>
<feature type="chain" id="PRO_5008904607" evidence="2">
    <location>
        <begin position="29"/>
        <end position="303"/>
    </location>
</feature>
<dbReference type="EMBL" id="LJIJ01000471">
    <property type="protein sequence ID" value="ODM97110.1"/>
    <property type="molecule type" value="Genomic_DNA"/>
</dbReference>
<comment type="caution">
    <text evidence="3">The sequence shown here is derived from an EMBL/GenBank/DDBJ whole genome shotgun (WGS) entry which is preliminary data.</text>
</comment>
<evidence type="ECO:0000256" key="1">
    <source>
        <dbReference type="SAM" id="MobiDB-lite"/>
    </source>
</evidence>
<feature type="region of interest" description="Disordered" evidence="1">
    <location>
        <begin position="104"/>
        <end position="182"/>
    </location>
</feature>
<dbReference type="Proteomes" id="UP000094527">
    <property type="component" value="Unassembled WGS sequence"/>
</dbReference>
<protein>
    <submittedName>
        <fullName evidence="3">Uncharacterized protein</fullName>
    </submittedName>
</protein>
<accession>A0A1D2MVI6</accession>
<keyword evidence="2" id="KW-0732">Signal</keyword>
<keyword evidence="4" id="KW-1185">Reference proteome</keyword>
<evidence type="ECO:0000313" key="3">
    <source>
        <dbReference type="EMBL" id="ODM97110.1"/>
    </source>
</evidence>
<reference evidence="3 4" key="1">
    <citation type="journal article" date="2016" name="Genome Biol. Evol.">
        <title>Gene Family Evolution Reflects Adaptation to Soil Environmental Stressors in the Genome of the Collembolan Orchesella cincta.</title>
        <authorList>
            <person name="Faddeeva-Vakhrusheva A."/>
            <person name="Derks M.F."/>
            <person name="Anvar S.Y."/>
            <person name="Agamennone V."/>
            <person name="Suring W."/>
            <person name="Smit S."/>
            <person name="van Straalen N.M."/>
            <person name="Roelofs D."/>
        </authorList>
    </citation>
    <scope>NUCLEOTIDE SEQUENCE [LARGE SCALE GENOMIC DNA]</scope>
    <source>
        <tissue evidence="3">Mixed pool</tissue>
    </source>
</reference>
<proteinExistence type="predicted"/>
<feature type="compositionally biased region" description="Polar residues" evidence="1">
    <location>
        <begin position="109"/>
        <end position="128"/>
    </location>
</feature>
<organism evidence="3 4">
    <name type="scientific">Orchesella cincta</name>
    <name type="common">Springtail</name>
    <name type="synonym">Podura cincta</name>
    <dbReference type="NCBI Taxonomy" id="48709"/>
    <lineage>
        <taxon>Eukaryota</taxon>
        <taxon>Metazoa</taxon>
        <taxon>Ecdysozoa</taxon>
        <taxon>Arthropoda</taxon>
        <taxon>Hexapoda</taxon>
        <taxon>Collembola</taxon>
        <taxon>Entomobryomorpha</taxon>
        <taxon>Entomobryoidea</taxon>
        <taxon>Orchesellidae</taxon>
        <taxon>Orchesellinae</taxon>
        <taxon>Orchesella</taxon>
    </lineage>
</organism>
<evidence type="ECO:0000256" key="2">
    <source>
        <dbReference type="SAM" id="SignalP"/>
    </source>
</evidence>
<sequence length="303" mass="34349">MFSARIWTTAILLFLDVLYSPQLRLVQGIPINLQNNKNNYNENHANRPLLPNQIQPPLPRPPLAHKQQQQPAGLNINPEMEDFGRLHTNQNQFRRHAIMPPDVMVTPGAFQQNPPEQFGLNSGNNNLHQKFEESLPNSIFRHQPPQHKVEDNRRQPQGPPAQVRRQQRHPQDAPPPHLSGSRREDVYFKNAQSFDPPQNTVADEILREQNAPSNHYDNHKPFLQQFKSFPLGQQQQPADAFNRGGSNNNHIGFNIPAPLPPLTGIALVIQGPDGNSTLFIEYDVSDNDLTYETTVEVEDGGDL</sequence>
<feature type="region of interest" description="Disordered" evidence="1">
    <location>
        <begin position="42"/>
        <end position="70"/>
    </location>
</feature>
<feature type="signal peptide" evidence="2">
    <location>
        <begin position="1"/>
        <end position="28"/>
    </location>
</feature>
<gene>
    <name evidence="3" type="ORF">Ocin01_09570</name>
</gene>